<evidence type="ECO:0000256" key="1">
    <source>
        <dbReference type="SAM" id="Phobius"/>
    </source>
</evidence>
<dbReference type="CDD" id="cd01949">
    <property type="entry name" value="GGDEF"/>
    <property type="match status" value="1"/>
</dbReference>
<dbReference type="NCBIfam" id="TIGR00254">
    <property type="entry name" value="GGDEF"/>
    <property type="match status" value="1"/>
</dbReference>
<dbReference type="PROSITE" id="PS50887">
    <property type="entry name" value="GGDEF"/>
    <property type="match status" value="1"/>
</dbReference>
<accession>A0A644Z2D9</accession>
<dbReference type="Pfam" id="PF16927">
    <property type="entry name" value="HisKA_7TM"/>
    <property type="match status" value="1"/>
</dbReference>
<dbReference type="SUPFAM" id="SSF55073">
    <property type="entry name" value="Nucleotide cyclase"/>
    <property type="match status" value="1"/>
</dbReference>
<feature type="transmembrane region" description="Helical" evidence="1">
    <location>
        <begin position="141"/>
        <end position="160"/>
    </location>
</feature>
<keyword evidence="1" id="KW-0812">Transmembrane</keyword>
<comment type="caution">
    <text evidence="3">The sequence shown here is derived from an EMBL/GenBank/DDBJ whole genome shotgun (WGS) entry which is preliminary data.</text>
</comment>
<reference evidence="3" key="1">
    <citation type="submission" date="2019-08" db="EMBL/GenBank/DDBJ databases">
        <authorList>
            <person name="Kucharzyk K."/>
            <person name="Murdoch R.W."/>
            <person name="Higgins S."/>
            <person name="Loffler F."/>
        </authorList>
    </citation>
    <scope>NUCLEOTIDE SEQUENCE</scope>
</reference>
<organism evidence="3">
    <name type="scientific">bioreactor metagenome</name>
    <dbReference type="NCBI Taxonomy" id="1076179"/>
    <lineage>
        <taxon>unclassified sequences</taxon>
        <taxon>metagenomes</taxon>
        <taxon>ecological metagenomes</taxon>
    </lineage>
</organism>
<dbReference type="SMART" id="SM00267">
    <property type="entry name" value="GGDEF"/>
    <property type="match status" value="1"/>
</dbReference>
<keyword evidence="1" id="KW-1133">Transmembrane helix</keyword>
<dbReference type="InterPro" id="IPR031621">
    <property type="entry name" value="HisKA_7TM"/>
</dbReference>
<dbReference type="GO" id="GO:0052621">
    <property type="term" value="F:diguanylate cyclase activity"/>
    <property type="evidence" value="ECO:0007669"/>
    <property type="project" value="TreeGrafter"/>
</dbReference>
<dbReference type="InterPro" id="IPR000160">
    <property type="entry name" value="GGDEF_dom"/>
</dbReference>
<name>A0A644Z2D9_9ZZZZ</name>
<dbReference type="EMBL" id="VSSQ01006498">
    <property type="protein sequence ID" value="MPM32903.1"/>
    <property type="molecule type" value="Genomic_DNA"/>
</dbReference>
<dbReference type="InterPro" id="IPR029787">
    <property type="entry name" value="Nucleotide_cyclase"/>
</dbReference>
<dbReference type="AlphaFoldDB" id="A0A644Z2D9"/>
<gene>
    <name evidence="3" type="ORF">SDC9_79470</name>
</gene>
<dbReference type="InterPro" id="IPR043128">
    <property type="entry name" value="Rev_trsase/Diguanyl_cyclase"/>
</dbReference>
<dbReference type="Pfam" id="PF00990">
    <property type="entry name" value="GGDEF"/>
    <property type="match status" value="1"/>
</dbReference>
<feature type="transmembrane region" description="Helical" evidence="1">
    <location>
        <begin position="6"/>
        <end position="23"/>
    </location>
</feature>
<feature type="transmembrane region" description="Helical" evidence="1">
    <location>
        <begin position="110"/>
        <end position="129"/>
    </location>
</feature>
<dbReference type="Gene3D" id="3.30.70.270">
    <property type="match status" value="1"/>
</dbReference>
<feature type="transmembrane region" description="Helical" evidence="1">
    <location>
        <begin position="30"/>
        <end position="48"/>
    </location>
</feature>
<sequence>MQYIGIPFVSALWLTTALIYTGHFSRHKKALFAAIYVIPLITLILRLTNDAHHLYLASVGFKYELGGLFIVKQMGPWMYVQLVHSISMIFISMGLLVWDSLKAPVRQTGKIALIALATVCAITGLTLTVTKPAGYQIDYTALYLPFTCVMMIMAISRYDLLEIKSVARQMVFEAGGDAIFMLNVQNRVLDSNRSAKKLLRELDIHPETAAAARLFEGQPELLSAMEKTEPTIVKLTVKGRELWYDVTTEEIGEGKLLRGCIKTLRDVTDIYQLNEELSRLAMTDELSVLSNRRAFLKIGKEWISRSEIHGTSLHLLMMDLDFFKDVNDRYGHPTGDLVIHEFSQILKEHFGESSLIARLGGEEFAVMIENVPDEALQGQVDVLLDKAEQHTYHYFGNTFHVTVSIGMTKRAPGQQLDGMMSLADKALYLSKDKGRSCVTVL</sequence>
<evidence type="ECO:0000259" key="2">
    <source>
        <dbReference type="PROSITE" id="PS50887"/>
    </source>
</evidence>
<feature type="domain" description="GGDEF" evidence="2">
    <location>
        <begin position="311"/>
        <end position="441"/>
    </location>
</feature>
<dbReference type="InterPro" id="IPR050469">
    <property type="entry name" value="Diguanylate_Cyclase"/>
</dbReference>
<evidence type="ECO:0000313" key="3">
    <source>
        <dbReference type="EMBL" id="MPM32903.1"/>
    </source>
</evidence>
<proteinExistence type="predicted"/>
<keyword evidence="1" id="KW-0472">Membrane</keyword>
<dbReference type="PANTHER" id="PTHR45138:SF9">
    <property type="entry name" value="DIGUANYLATE CYCLASE DGCM-RELATED"/>
    <property type="match status" value="1"/>
</dbReference>
<feature type="transmembrane region" description="Helical" evidence="1">
    <location>
        <begin position="77"/>
        <end position="98"/>
    </location>
</feature>
<dbReference type="PANTHER" id="PTHR45138">
    <property type="entry name" value="REGULATORY COMPONENTS OF SENSORY TRANSDUCTION SYSTEM"/>
    <property type="match status" value="1"/>
</dbReference>
<protein>
    <recommendedName>
        <fullName evidence="2">GGDEF domain-containing protein</fullName>
    </recommendedName>
</protein>